<keyword evidence="3" id="KW-1185">Reference proteome</keyword>
<gene>
    <name evidence="2" type="ORF">NLI96_g12055</name>
</gene>
<dbReference type="Proteomes" id="UP001212997">
    <property type="component" value="Unassembled WGS sequence"/>
</dbReference>
<accession>A0AAD5UQT2</accession>
<evidence type="ECO:0000256" key="1">
    <source>
        <dbReference type="SAM" id="MobiDB-lite"/>
    </source>
</evidence>
<proteinExistence type="predicted"/>
<protein>
    <submittedName>
        <fullName evidence="2">Uncharacterized protein</fullName>
    </submittedName>
</protein>
<feature type="region of interest" description="Disordered" evidence="1">
    <location>
        <begin position="238"/>
        <end position="274"/>
    </location>
</feature>
<organism evidence="2 3">
    <name type="scientific">Meripilus lineatus</name>
    <dbReference type="NCBI Taxonomy" id="2056292"/>
    <lineage>
        <taxon>Eukaryota</taxon>
        <taxon>Fungi</taxon>
        <taxon>Dikarya</taxon>
        <taxon>Basidiomycota</taxon>
        <taxon>Agaricomycotina</taxon>
        <taxon>Agaricomycetes</taxon>
        <taxon>Polyporales</taxon>
        <taxon>Meripilaceae</taxon>
        <taxon>Meripilus</taxon>
    </lineage>
</organism>
<name>A0AAD5UQT2_9APHY</name>
<reference evidence="2" key="1">
    <citation type="submission" date="2022-07" db="EMBL/GenBank/DDBJ databases">
        <title>Genome Sequence of Physisporinus lineatus.</title>
        <authorList>
            <person name="Buettner E."/>
        </authorList>
    </citation>
    <scope>NUCLEOTIDE SEQUENCE</scope>
    <source>
        <strain evidence="2">VT162</strain>
    </source>
</reference>
<dbReference type="EMBL" id="JANAWD010000914">
    <property type="protein sequence ID" value="KAJ3475112.1"/>
    <property type="molecule type" value="Genomic_DNA"/>
</dbReference>
<comment type="caution">
    <text evidence="2">The sequence shown here is derived from an EMBL/GenBank/DDBJ whole genome shotgun (WGS) entry which is preliminary data.</text>
</comment>
<evidence type="ECO:0000313" key="3">
    <source>
        <dbReference type="Proteomes" id="UP001212997"/>
    </source>
</evidence>
<evidence type="ECO:0000313" key="2">
    <source>
        <dbReference type="EMBL" id="KAJ3475112.1"/>
    </source>
</evidence>
<sequence length="589" mass="66385">MPEFIRSNVRFLQSLLNTNPLVTIDGGSWVIVDGAEEMIPRRGDRFPPGSLESLCQPLPYTPLQPYLPYMPNARLSPPTRILSWVFRPILQAESILQAPELVKVKDDLLNSIIDHYGSVRRLLAFMSGCIDVNLRLFDDGYQTDSLREAEGAENVLREVTKAKEKMMVLLGICRLGLALANAEQRREIFFHHGDYLRSWDWSMPLVGMIVATDDPFTYLASLRELRENHVPLYIQVTEGRPSGEEDTPSSPATETCIEPPLIPTGSPAATENSADGEPLLGRLHEFLDAIPLFTPLPLHEAPAVLREEAGSWSNEMLEDAYLVMDVFPEVKLRVKRIVDNLTIEETFMYAVQRGIPFRLVMPVGRLHIVLPPDFSTAGGLLPYLARAYVDKPLVFQLDFVALWAQYRVKIFELLLCPHSVAFLLKGGIEWRLAVEFAGSRLLHELFARLSTTAAGWYHGYTHVRGHLGDDVTPHETLALLGTSVDSRDGVLRSWWPSQTAMDLGFGRCGEWSLENEAWFRRRLLLVSSGNIAARPLTELQWINALRDLALPADGARTDMATQEEKAEEALQLLERAMGPWQMRKLSELR</sequence>
<dbReference type="AlphaFoldDB" id="A0AAD5UQT2"/>